<reference evidence="3" key="1">
    <citation type="submission" date="2019-03" db="EMBL/GenBank/DDBJ databases">
        <title>Genome sequencing and reference-guided assembly of Black Bengal Goat (Capra hircus).</title>
        <authorList>
            <person name="Siddiki A.Z."/>
            <person name="Baten A."/>
            <person name="Billah M."/>
            <person name="Alam M.A.U."/>
            <person name="Shawrob K.S.M."/>
            <person name="Saha S."/>
            <person name="Chowdhury M."/>
            <person name="Rahman A.H."/>
            <person name="Stear M."/>
            <person name="Miah G."/>
            <person name="Das G.B."/>
            <person name="Hossain M.M."/>
            <person name="Kumkum M."/>
            <person name="Islam M.S."/>
            <person name="Mollah A.M."/>
            <person name="Ahsan A."/>
            <person name="Tusar F."/>
            <person name="Khan M.K.I."/>
        </authorList>
    </citation>
    <scope>NUCLEOTIDE SEQUENCE [LARGE SCALE GENOMIC DNA]</scope>
</reference>
<evidence type="ECO:0000313" key="3">
    <source>
        <dbReference type="Ensembl" id="ENSCHIP00010030212.1"/>
    </source>
</evidence>
<sequence length="89" mass="8836">MGRNGAAAAAVGLWVLVSPALPPLTLSLLGPPGTAGCQGTEGPLCERDAELGPPKLLDPPEEEPSPAVGEARGGRGCVCGGGWLGRRPV</sequence>
<name>A0A8C2RLH0_CAPHI</name>
<evidence type="ECO:0000256" key="1">
    <source>
        <dbReference type="SAM" id="MobiDB-lite"/>
    </source>
</evidence>
<dbReference type="AlphaFoldDB" id="A0A8C2RLH0"/>
<dbReference type="Ensembl" id="ENSCHIT00010042586.1">
    <property type="protein sequence ID" value="ENSCHIP00010030212.1"/>
    <property type="gene ID" value="ENSCHIG00010022469.1"/>
</dbReference>
<evidence type="ECO:0000256" key="2">
    <source>
        <dbReference type="SAM" id="SignalP"/>
    </source>
</evidence>
<feature type="signal peptide" evidence="2">
    <location>
        <begin position="1"/>
        <end position="27"/>
    </location>
</feature>
<reference evidence="3" key="2">
    <citation type="submission" date="2025-08" db="UniProtKB">
        <authorList>
            <consortium name="Ensembl"/>
        </authorList>
    </citation>
    <scope>IDENTIFICATION</scope>
</reference>
<organism evidence="3">
    <name type="scientific">Capra hircus</name>
    <name type="common">Goat</name>
    <dbReference type="NCBI Taxonomy" id="9925"/>
    <lineage>
        <taxon>Eukaryota</taxon>
        <taxon>Metazoa</taxon>
        <taxon>Chordata</taxon>
        <taxon>Craniata</taxon>
        <taxon>Vertebrata</taxon>
        <taxon>Euteleostomi</taxon>
        <taxon>Mammalia</taxon>
        <taxon>Eutheria</taxon>
        <taxon>Laurasiatheria</taxon>
        <taxon>Artiodactyla</taxon>
        <taxon>Ruminantia</taxon>
        <taxon>Pecora</taxon>
        <taxon>Bovidae</taxon>
        <taxon>Caprinae</taxon>
        <taxon>Capra</taxon>
    </lineage>
</organism>
<accession>A0A8C2RLH0</accession>
<proteinExistence type="predicted"/>
<keyword evidence="2" id="KW-0732">Signal</keyword>
<feature type="chain" id="PRO_5034716748" evidence="2">
    <location>
        <begin position="28"/>
        <end position="89"/>
    </location>
</feature>
<feature type="region of interest" description="Disordered" evidence="1">
    <location>
        <begin position="35"/>
        <end position="73"/>
    </location>
</feature>
<protein>
    <submittedName>
        <fullName evidence="3">Uncharacterized protein</fullName>
    </submittedName>
</protein>